<dbReference type="GeneTree" id="ENSGT00940000159021"/>
<feature type="compositionally biased region" description="Basic and acidic residues" evidence="1">
    <location>
        <begin position="157"/>
        <end position="169"/>
    </location>
</feature>
<dbReference type="SMART" id="SM00256">
    <property type="entry name" value="FBOX"/>
    <property type="match status" value="1"/>
</dbReference>
<organism evidence="3 4">
    <name type="scientific">Gasterosteus aculeatus aculeatus</name>
    <name type="common">three-spined stickleback</name>
    <dbReference type="NCBI Taxonomy" id="481459"/>
    <lineage>
        <taxon>Eukaryota</taxon>
        <taxon>Metazoa</taxon>
        <taxon>Chordata</taxon>
        <taxon>Craniata</taxon>
        <taxon>Vertebrata</taxon>
        <taxon>Euteleostomi</taxon>
        <taxon>Actinopterygii</taxon>
        <taxon>Neopterygii</taxon>
        <taxon>Teleostei</taxon>
        <taxon>Neoteleostei</taxon>
        <taxon>Acanthomorphata</taxon>
        <taxon>Eupercaria</taxon>
        <taxon>Perciformes</taxon>
        <taxon>Cottioidei</taxon>
        <taxon>Gasterosteales</taxon>
        <taxon>Gasterosteidae</taxon>
        <taxon>Gasterosteus</taxon>
    </lineage>
</organism>
<dbReference type="InterPro" id="IPR001810">
    <property type="entry name" value="F-box_dom"/>
</dbReference>
<name>A0AAQ4RES3_GASAC</name>
<keyword evidence="4" id="KW-1185">Reference proteome</keyword>
<reference evidence="3 4" key="1">
    <citation type="journal article" date="2021" name="G3 (Bethesda)">
        <title>Improved contiguity of the threespine stickleback genome using long-read sequencing.</title>
        <authorList>
            <person name="Nath S."/>
            <person name="Shaw D.E."/>
            <person name="White M.A."/>
        </authorList>
    </citation>
    <scope>NUCLEOTIDE SEQUENCE [LARGE SCALE GENOMIC DNA]</scope>
    <source>
        <strain evidence="3 4">Lake Benthic</strain>
    </source>
</reference>
<accession>A0AAQ4RES3</accession>
<feature type="compositionally biased region" description="Polar residues" evidence="1">
    <location>
        <begin position="191"/>
        <end position="204"/>
    </location>
</feature>
<feature type="domain" description="F-box" evidence="2">
    <location>
        <begin position="81"/>
        <end position="121"/>
    </location>
</feature>
<reference evidence="3" key="3">
    <citation type="submission" date="2025-09" db="UniProtKB">
        <authorList>
            <consortium name="Ensembl"/>
        </authorList>
    </citation>
    <scope>IDENTIFICATION</scope>
</reference>
<dbReference type="Gene3D" id="1.20.1280.50">
    <property type="match status" value="1"/>
</dbReference>
<dbReference type="Proteomes" id="UP000007635">
    <property type="component" value="Chromosome XVIII"/>
</dbReference>
<dbReference type="AlphaFoldDB" id="A0AAQ4RES3"/>
<evidence type="ECO:0000256" key="1">
    <source>
        <dbReference type="SAM" id="MobiDB-lite"/>
    </source>
</evidence>
<reference evidence="3" key="2">
    <citation type="submission" date="2025-08" db="UniProtKB">
        <authorList>
            <consortium name="Ensembl"/>
        </authorList>
    </citation>
    <scope>IDENTIFICATION</scope>
</reference>
<feature type="compositionally biased region" description="Basic and acidic residues" evidence="1">
    <location>
        <begin position="207"/>
        <end position="221"/>
    </location>
</feature>
<evidence type="ECO:0000259" key="2">
    <source>
        <dbReference type="SMART" id="SM00256"/>
    </source>
</evidence>
<dbReference type="InterPro" id="IPR052805">
    <property type="entry name" value="GEF_Ubiquitin-Prot_Reg"/>
</dbReference>
<evidence type="ECO:0000313" key="4">
    <source>
        <dbReference type="Proteomes" id="UP000007635"/>
    </source>
</evidence>
<dbReference type="PANTHER" id="PTHR46857">
    <property type="entry name" value="EPITHELIAL CELL-TRANSFORMING SEQUENCE 2 ONCOGENE-LIKE"/>
    <property type="match status" value="1"/>
</dbReference>
<protein>
    <submittedName>
        <fullName evidence="3">F-box protein 16</fullName>
    </submittedName>
</protein>
<dbReference type="Ensembl" id="ENSGACT00000049120.1">
    <property type="protein sequence ID" value="ENSGACP00000062119.1"/>
    <property type="gene ID" value="ENSGACG00000004722.2"/>
</dbReference>
<proteinExistence type="predicted"/>
<feature type="region of interest" description="Disordered" evidence="1">
    <location>
        <begin position="155"/>
        <end position="235"/>
    </location>
</feature>
<dbReference type="SUPFAM" id="SSF81383">
    <property type="entry name" value="F-box domain"/>
    <property type="match status" value="1"/>
</dbReference>
<dbReference type="PANTHER" id="PTHR46857:SF2">
    <property type="entry name" value="F-BOX ONLY PROTEIN 16"/>
    <property type="match status" value="1"/>
</dbReference>
<dbReference type="InterPro" id="IPR036047">
    <property type="entry name" value="F-box-like_dom_sf"/>
</dbReference>
<evidence type="ECO:0000313" key="3">
    <source>
        <dbReference type="Ensembl" id="ENSGACP00000062119.1"/>
    </source>
</evidence>
<sequence length="235" mass="26902">MMMRMNREWLAVQLETPLWATVCPPHLSVLCLRQMDGWSSGQRKAVLQDLVLSCSVEQPRFLSSSVSRRLPLQAADFSCLLPRAICLYVFSFMDPRSLCRCARVSWHWRSMVDLDQLWMPECVRRGWCISFSPSPLEQGVWKRHYIQTALELQVGRSDPEPARRSRVQDHGSAGTLPQGRPTLQGRALIKQTASPMSVSRSAPTSERPWRDSDRRPRDTLRYLDNPQPADGAPRT</sequence>
<dbReference type="Pfam" id="PF12937">
    <property type="entry name" value="F-box-like"/>
    <property type="match status" value="1"/>
</dbReference>